<evidence type="ECO:0000256" key="6">
    <source>
        <dbReference type="ARBA" id="ARBA00023034"/>
    </source>
</evidence>
<keyword evidence="7 9" id="KW-0472">Membrane</keyword>
<keyword evidence="6" id="KW-0333">Golgi apparatus</keyword>
<feature type="domain" description="T-SNARE coiled-coil homology" evidence="10">
    <location>
        <begin position="13"/>
        <end position="75"/>
    </location>
</feature>
<evidence type="ECO:0000313" key="12">
    <source>
        <dbReference type="Proteomes" id="UP000736335"/>
    </source>
</evidence>
<keyword evidence="3 9" id="KW-0812">Transmembrane</keyword>
<dbReference type="SUPFAM" id="SSF58038">
    <property type="entry name" value="SNARE fusion complex"/>
    <property type="match status" value="1"/>
</dbReference>
<evidence type="ECO:0000256" key="2">
    <source>
        <dbReference type="ARBA" id="ARBA00022448"/>
    </source>
</evidence>
<feature type="transmembrane region" description="Helical" evidence="9">
    <location>
        <begin position="105"/>
        <end position="128"/>
    </location>
</feature>
<dbReference type="EMBL" id="WIUZ02000004">
    <property type="protein sequence ID" value="KAF9788625.1"/>
    <property type="molecule type" value="Genomic_DNA"/>
</dbReference>
<evidence type="ECO:0000256" key="4">
    <source>
        <dbReference type="ARBA" id="ARBA00022927"/>
    </source>
</evidence>
<dbReference type="AlphaFoldDB" id="A0A9P6HMU4"/>
<dbReference type="Proteomes" id="UP000736335">
    <property type="component" value="Unassembled WGS sequence"/>
</dbReference>
<proteinExistence type="predicted"/>
<keyword evidence="5 9" id="KW-1133">Transmembrane helix</keyword>
<reference evidence="11" key="2">
    <citation type="submission" date="2020-11" db="EMBL/GenBank/DDBJ databases">
        <authorList>
            <consortium name="DOE Joint Genome Institute"/>
            <person name="Kuo A."/>
            <person name="Miyauchi S."/>
            <person name="Kiss E."/>
            <person name="Drula E."/>
            <person name="Kohler A."/>
            <person name="Sanchez-Garcia M."/>
            <person name="Andreopoulos B."/>
            <person name="Barry K.W."/>
            <person name="Bonito G."/>
            <person name="Buee M."/>
            <person name="Carver A."/>
            <person name="Chen C."/>
            <person name="Cichocki N."/>
            <person name="Clum A."/>
            <person name="Culley D."/>
            <person name="Crous P.W."/>
            <person name="Fauchery L."/>
            <person name="Girlanda M."/>
            <person name="Hayes R."/>
            <person name="Keri Z."/>
            <person name="Labutti K."/>
            <person name="Lipzen A."/>
            <person name="Lombard V."/>
            <person name="Magnuson J."/>
            <person name="Maillard F."/>
            <person name="Morin E."/>
            <person name="Murat C."/>
            <person name="Nolan M."/>
            <person name="Ohm R."/>
            <person name="Pangilinan J."/>
            <person name="Pereira M."/>
            <person name="Perotto S."/>
            <person name="Peter M."/>
            <person name="Riley R."/>
            <person name="Sitrit Y."/>
            <person name="Stielow B."/>
            <person name="Szollosi G."/>
            <person name="Zifcakova L."/>
            <person name="Stursova M."/>
            <person name="Spatafora J.W."/>
            <person name="Tedersoo L."/>
            <person name="Vaario L.-M."/>
            <person name="Yamada A."/>
            <person name="Yan M."/>
            <person name="Wang P."/>
            <person name="Xu J."/>
            <person name="Bruns T."/>
            <person name="Baldrian P."/>
            <person name="Vilgalys R."/>
            <person name="Henrissat B."/>
            <person name="Grigoriev I.V."/>
            <person name="Hibbett D."/>
            <person name="Nagy L.G."/>
            <person name="Martin F.M."/>
        </authorList>
    </citation>
    <scope>NUCLEOTIDE SEQUENCE</scope>
    <source>
        <strain evidence="11">UH-Tt-Lm1</strain>
    </source>
</reference>
<dbReference type="OrthoDB" id="3063237at2759"/>
<dbReference type="InterPro" id="IPR039899">
    <property type="entry name" value="BET1_SNARE"/>
</dbReference>
<sequence length="143" mass="15777">MPSSSSRDRNVEDTYEAQNDQRLDELHSKIRTLRGVTTDIHADVESQNLLLDDSSDAFSSFTASLSDSARRANQAFGLGILGSFIVPYTSLTTPIGPGTPKQYRILVYSIGSVISLWVLWKILGWLFFSADPEPISTGNSYTL</sequence>
<organism evidence="11 12">
    <name type="scientific">Thelephora terrestris</name>
    <dbReference type="NCBI Taxonomy" id="56493"/>
    <lineage>
        <taxon>Eukaryota</taxon>
        <taxon>Fungi</taxon>
        <taxon>Dikarya</taxon>
        <taxon>Basidiomycota</taxon>
        <taxon>Agaricomycotina</taxon>
        <taxon>Agaricomycetes</taxon>
        <taxon>Thelephorales</taxon>
        <taxon>Thelephoraceae</taxon>
        <taxon>Thelephora</taxon>
    </lineage>
</organism>
<name>A0A9P6HMU4_9AGAM</name>
<reference evidence="11" key="1">
    <citation type="journal article" date="2020" name="Nat. Commun.">
        <title>Large-scale genome sequencing of mycorrhizal fungi provides insights into the early evolution of symbiotic traits.</title>
        <authorList>
            <person name="Miyauchi S."/>
            <person name="Kiss E."/>
            <person name="Kuo A."/>
            <person name="Drula E."/>
            <person name="Kohler A."/>
            <person name="Sanchez-Garcia M."/>
            <person name="Morin E."/>
            <person name="Andreopoulos B."/>
            <person name="Barry K.W."/>
            <person name="Bonito G."/>
            <person name="Buee M."/>
            <person name="Carver A."/>
            <person name="Chen C."/>
            <person name="Cichocki N."/>
            <person name="Clum A."/>
            <person name="Culley D."/>
            <person name="Crous P.W."/>
            <person name="Fauchery L."/>
            <person name="Girlanda M."/>
            <person name="Hayes R.D."/>
            <person name="Keri Z."/>
            <person name="LaButti K."/>
            <person name="Lipzen A."/>
            <person name="Lombard V."/>
            <person name="Magnuson J."/>
            <person name="Maillard F."/>
            <person name="Murat C."/>
            <person name="Nolan M."/>
            <person name="Ohm R.A."/>
            <person name="Pangilinan J."/>
            <person name="Pereira M.F."/>
            <person name="Perotto S."/>
            <person name="Peter M."/>
            <person name="Pfister S."/>
            <person name="Riley R."/>
            <person name="Sitrit Y."/>
            <person name="Stielow J.B."/>
            <person name="Szollosi G."/>
            <person name="Zifcakova L."/>
            <person name="Stursova M."/>
            <person name="Spatafora J.W."/>
            <person name="Tedersoo L."/>
            <person name="Vaario L.M."/>
            <person name="Yamada A."/>
            <person name="Yan M."/>
            <person name="Wang P."/>
            <person name="Xu J."/>
            <person name="Bruns T."/>
            <person name="Baldrian P."/>
            <person name="Vilgalys R."/>
            <person name="Dunand C."/>
            <person name="Henrissat B."/>
            <person name="Grigoriev I.V."/>
            <person name="Hibbett D."/>
            <person name="Nagy L.G."/>
            <person name="Martin F.M."/>
        </authorList>
    </citation>
    <scope>NUCLEOTIDE SEQUENCE</scope>
    <source>
        <strain evidence="11">UH-Tt-Lm1</strain>
    </source>
</reference>
<keyword evidence="12" id="KW-1185">Reference proteome</keyword>
<dbReference type="GO" id="GO:0000139">
    <property type="term" value="C:Golgi membrane"/>
    <property type="evidence" value="ECO:0007669"/>
    <property type="project" value="UniProtKB-SubCell"/>
</dbReference>
<protein>
    <recommendedName>
        <fullName evidence="10">t-SNARE coiled-coil homology domain-containing protein</fullName>
    </recommendedName>
</protein>
<dbReference type="PANTHER" id="PTHR12791">
    <property type="entry name" value="GOLGI SNARE BET1-RELATED"/>
    <property type="match status" value="1"/>
</dbReference>
<accession>A0A9P6HMU4</accession>
<dbReference type="GO" id="GO:0015031">
    <property type="term" value="P:protein transport"/>
    <property type="evidence" value="ECO:0007669"/>
    <property type="project" value="UniProtKB-KW"/>
</dbReference>
<dbReference type="InterPro" id="IPR000727">
    <property type="entry name" value="T_SNARE_dom"/>
</dbReference>
<gene>
    <name evidence="11" type="ORF">BJ322DRAFT_650659</name>
</gene>
<dbReference type="CDD" id="cd15853">
    <property type="entry name" value="SNARE_Bet1"/>
    <property type="match status" value="1"/>
</dbReference>
<evidence type="ECO:0000256" key="3">
    <source>
        <dbReference type="ARBA" id="ARBA00022692"/>
    </source>
</evidence>
<evidence type="ECO:0000256" key="5">
    <source>
        <dbReference type="ARBA" id="ARBA00022989"/>
    </source>
</evidence>
<dbReference type="PROSITE" id="PS50192">
    <property type="entry name" value="T_SNARE"/>
    <property type="match status" value="1"/>
</dbReference>
<evidence type="ECO:0000259" key="10">
    <source>
        <dbReference type="PROSITE" id="PS50192"/>
    </source>
</evidence>
<dbReference type="SMART" id="SM00397">
    <property type="entry name" value="t_SNARE"/>
    <property type="match status" value="1"/>
</dbReference>
<evidence type="ECO:0000256" key="7">
    <source>
        <dbReference type="ARBA" id="ARBA00023136"/>
    </source>
</evidence>
<evidence type="ECO:0000256" key="1">
    <source>
        <dbReference type="ARBA" id="ARBA00004394"/>
    </source>
</evidence>
<evidence type="ECO:0000256" key="9">
    <source>
        <dbReference type="SAM" id="Phobius"/>
    </source>
</evidence>
<keyword evidence="2" id="KW-0813">Transport</keyword>
<evidence type="ECO:0000256" key="8">
    <source>
        <dbReference type="ARBA" id="ARBA00046280"/>
    </source>
</evidence>
<evidence type="ECO:0000313" key="11">
    <source>
        <dbReference type="EMBL" id="KAF9788625.1"/>
    </source>
</evidence>
<comment type="subcellular location">
    <subcellularLocation>
        <location evidence="8">Endomembrane system</location>
        <topology evidence="8">Single-pass type IV membrane protein</topology>
    </subcellularLocation>
    <subcellularLocation>
        <location evidence="1">Golgi apparatus membrane</location>
    </subcellularLocation>
</comment>
<comment type="caution">
    <text evidence="11">The sequence shown here is derived from an EMBL/GenBank/DDBJ whole genome shotgun (WGS) entry which is preliminary data.</text>
</comment>
<dbReference type="Gene3D" id="1.20.5.110">
    <property type="match status" value="1"/>
</dbReference>
<keyword evidence="4" id="KW-0653">Protein transport</keyword>